<dbReference type="KEGG" id="arev:RVR_7909"/>
<feature type="transmembrane region" description="Helical" evidence="2">
    <location>
        <begin position="677"/>
        <end position="694"/>
    </location>
</feature>
<keyword evidence="2" id="KW-0472">Membrane</keyword>
<keyword evidence="2" id="KW-0812">Transmembrane</keyword>
<reference evidence="3 4" key="2">
    <citation type="journal article" date="2011" name="J. Antibiot.">
        <title>Furaquinocins I and J: novel polyketide isoprenoid hybrid compounds from Streptomyces reveromyceticus SN-593.</title>
        <authorList>
            <person name="Panthee S."/>
            <person name="Takahashi S."/>
            <person name="Takagi H."/>
            <person name="Nogawa T."/>
            <person name="Oowada E."/>
            <person name="Uramoto M."/>
            <person name="Osada H."/>
        </authorList>
    </citation>
    <scope>NUCLEOTIDE SEQUENCE [LARGE SCALE GENOMIC DNA]</scope>
    <source>
        <strain evidence="3 4">SN-593</strain>
    </source>
</reference>
<feature type="transmembrane region" description="Helical" evidence="2">
    <location>
        <begin position="546"/>
        <end position="570"/>
    </location>
</feature>
<evidence type="ECO:0000256" key="1">
    <source>
        <dbReference type="SAM" id="MobiDB-lite"/>
    </source>
</evidence>
<evidence type="ECO:0008006" key="5">
    <source>
        <dbReference type="Google" id="ProtNLM"/>
    </source>
</evidence>
<dbReference type="EMBL" id="AP018365">
    <property type="protein sequence ID" value="BBB00773.1"/>
    <property type="molecule type" value="Genomic_DNA"/>
</dbReference>
<keyword evidence="2" id="KW-1133">Transmembrane helix</keyword>
<reference evidence="3 4" key="3">
    <citation type="journal article" date="2011" name="Nat. Chem. Biol.">
        <title>Reveromycin A biosynthesis uses RevG and RevJ for stereospecific spiroacetal formation.</title>
        <authorList>
            <person name="Takahashi S."/>
            <person name="Toyoda A."/>
            <person name="Sekiyama Y."/>
            <person name="Takagi H."/>
            <person name="Nogawa T."/>
            <person name="Uramoto M."/>
            <person name="Suzuki R."/>
            <person name="Koshino H."/>
            <person name="Kumano T."/>
            <person name="Panthee S."/>
            <person name="Dairi T."/>
            <person name="Ishikawa J."/>
            <person name="Ikeda H."/>
            <person name="Sakaki Y."/>
            <person name="Osada H."/>
        </authorList>
    </citation>
    <scope>NUCLEOTIDE SEQUENCE [LARGE SCALE GENOMIC DNA]</scope>
    <source>
        <strain evidence="3 4">SN-593</strain>
    </source>
</reference>
<reference evidence="3 4" key="1">
    <citation type="journal article" date="2010" name="J. Bacteriol.">
        <title>Biochemical characterization of a novel indole prenyltransferase from Streptomyces sp. SN-593.</title>
        <authorList>
            <person name="Takahashi S."/>
            <person name="Takagi H."/>
            <person name="Toyoda A."/>
            <person name="Uramoto M."/>
            <person name="Nogawa T."/>
            <person name="Ueki M."/>
            <person name="Sakaki Y."/>
            <person name="Osada H."/>
        </authorList>
    </citation>
    <scope>NUCLEOTIDE SEQUENCE [LARGE SCALE GENOMIC DNA]</scope>
    <source>
        <strain evidence="3 4">SN-593</strain>
    </source>
</reference>
<accession>A0A7U3UXQ2</accession>
<proteinExistence type="predicted"/>
<feature type="transmembrane region" description="Helical" evidence="2">
    <location>
        <begin position="482"/>
        <end position="501"/>
    </location>
</feature>
<reference evidence="3 4" key="4">
    <citation type="journal article" date="2020" name="Sci. Rep.">
        <title>beta-carboline chemical signals induce reveromycin production through a LuxR family regulator in Streptomyces sp. SN-593.</title>
        <authorList>
            <person name="Panthee S."/>
            <person name="Kito N."/>
            <person name="Hayashi T."/>
            <person name="Shimizu T."/>
            <person name="Ishikawa J."/>
            <person name="Hamamoto H."/>
            <person name="Osada H."/>
            <person name="Takahashi S."/>
        </authorList>
    </citation>
    <scope>NUCLEOTIDE SEQUENCE [LARGE SCALE GENOMIC DNA]</scope>
    <source>
        <strain evidence="3 4">SN-593</strain>
    </source>
</reference>
<sequence length="758" mass="82133">MRERFWPMVRWSRRRPALDGDPGVGPEAAAATQGAKVAATETGDATARDGATAASGYTGPDPGPAGPVHVSHTGIATANNGGLANTGYMLIRKFTQVQQAAAPRTPLDVATDALAKAVRSEWEKEAGLRRLLEPAPLPARWQVTERKVAGRIDGAIAEEGRARFAPLPGLAAVTRDVLRRGGALPELHAVYGGLASGRLLLVGDPAAGKTSAAVLLLREALKYRAEAASDARARIPVPVMLTPFGWDPNQEDVTDWVAGRLSREYTLFRSRGGVARARELLEQGRIALFLDGLDEVGGKQRAAMLSALEEASFRVVVVSRARALAGRRQRLSGAAALEIQPVRAQDASAYLMNPLPDPAPSGWQELNRRLLDEPGSAISETLTSPLAIGLLRDIYADSNGRPVDELLDTARFPSTRSLQDHFLAQLVTAAYTPRPRRPRPRYSPETAERTLRYLATQVTHAQDDRELRWWHIPTWTDRRPRMILVGAIVGLLYGVAALFTLWRTSGPVWACLAASLCALLGGFLAARRHIELNDQQPLPSAGWRDIFPPGAIALGTFTWLFSGTAGWLVFQLPGNDPMPAWFTYLSTLPLGYSATMVSSRGYKLVVGTYLGYGSGPQNNELRDQLSQRPVTETRAVSPRDVWRHHIGLRLVLGLLTGVAVALFSGSFIAYEYDLRDGVLVGAVCGLWACLYAGPAGNLGVATALSALQLSISEGTPVRLMSFLEDARRRNLLRAAGPAYQFRHDWLRESLTSSARSEG</sequence>
<evidence type="ECO:0000313" key="4">
    <source>
        <dbReference type="Proteomes" id="UP000595703"/>
    </source>
</evidence>
<keyword evidence="4" id="KW-1185">Reference proteome</keyword>
<evidence type="ECO:0000313" key="3">
    <source>
        <dbReference type="EMBL" id="BBB00773.1"/>
    </source>
</evidence>
<gene>
    <name evidence="3" type="ORF">RVR_7909</name>
</gene>
<dbReference type="AlphaFoldDB" id="A0A7U3UXQ2"/>
<dbReference type="SUPFAM" id="SSF52540">
    <property type="entry name" value="P-loop containing nucleoside triphosphate hydrolases"/>
    <property type="match status" value="1"/>
</dbReference>
<feature type="transmembrane region" description="Helical" evidence="2">
    <location>
        <begin position="507"/>
        <end position="526"/>
    </location>
</feature>
<evidence type="ECO:0000256" key="2">
    <source>
        <dbReference type="SAM" id="Phobius"/>
    </source>
</evidence>
<feature type="compositionally biased region" description="Low complexity" evidence="1">
    <location>
        <begin position="28"/>
        <end position="54"/>
    </location>
</feature>
<dbReference type="Gene3D" id="3.40.50.300">
    <property type="entry name" value="P-loop containing nucleotide triphosphate hydrolases"/>
    <property type="match status" value="1"/>
</dbReference>
<dbReference type="Proteomes" id="UP000595703">
    <property type="component" value="Chromosome"/>
</dbReference>
<feature type="region of interest" description="Disordered" evidence="1">
    <location>
        <begin position="15"/>
        <end position="66"/>
    </location>
</feature>
<protein>
    <recommendedName>
        <fullName evidence="5">NACHT domain-containing protein</fullName>
    </recommendedName>
</protein>
<dbReference type="InterPro" id="IPR027417">
    <property type="entry name" value="P-loop_NTPase"/>
</dbReference>
<name>A0A7U3UXQ2_9ACTN</name>
<feature type="transmembrane region" description="Helical" evidence="2">
    <location>
        <begin position="646"/>
        <end position="670"/>
    </location>
</feature>
<organism evidence="3 4">
    <name type="scientific">Actinacidiphila reveromycinica</name>
    <dbReference type="NCBI Taxonomy" id="659352"/>
    <lineage>
        <taxon>Bacteria</taxon>
        <taxon>Bacillati</taxon>
        <taxon>Actinomycetota</taxon>
        <taxon>Actinomycetes</taxon>
        <taxon>Kitasatosporales</taxon>
        <taxon>Streptomycetaceae</taxon>
        <taxon>Actinacidiphila</taxon>
    </lineage>
</organism>